<dbReference type="CDD" id="cd03425">
    <property type="entry name" value="NUDIX_MutT_NudA_like"/>
    <property type="match status" value="1"/>
</dbReference>
<keyword evidence="3" id="KW-0515">Mutator protein</keyword>
<organism evidence="20 21">
    <name type="scientific">Methylobacter tundripaludum</name>
    <dbReference type="NCBI Taxonomy" id="173365"/>
    <lineage>
        <taxon>Bacteria</taxon>
        <taxon>Pseudomonadati</taxon>
        <taxon>Pseudomonadota</taxon>
        <taxon>Gammaproteobacteria</taxon>
        <taxon>Methylococcales</taxon>
        <taxon>Methylococcaceae</taxon>
        <taxon>Methylobacter</taxon>
    </lineage>
</organism>
<keyword evidence="4" id="KW-0235">DNA replication</keyword>
<comment type="caution">
    <text evidence="20">The sequence shown here is derived from an EMBL/GenBank/DDBJ whole genome shotgun (WGS) entry which is preliminary data.</text>
</comment>
<dbReference type="InterPro" id="IPR003561">
    <property type="entry name" value="Mutator_MutT"/>
</dbReference>
<evidence type="ECO:0000259" key="19">
    <source>
        <dbReference type="PROSITE" id="PS51462"/>
    </source>
</evidence>
<evidence type="ECO:0000256" key="11">
    <source>
        <dbReference type="ARBA" id="ARBA00036904"/>
    </source>
</evidence>
<keyword evidence="7" id="KW-0378">Hydrolase</keyword>
<dbReference type="Pfam" id="PF14815">
    <property type="entry name" value="NUDIX_4"/>
    <property type="match status" value="1"/>
</dbReference>
<dbReference type="Gene3D" id="3.20.20.70">
    <property type="entry name" value="Aldolase class I"/>
    <property type="match status" value="1"/>
</dbReference>
<evidence type="ECO:0000256" key="2">
    <source>
        <dbReference type="ARBA" id="ARBA00005582"/>
    </source>
</evidence>
<dbReference type="NCBIfam" id="TIGR00586">
    <property type="entry name" value="mutt"/>
    <property type="match status" value="1"/>
</dbReference>
<sequence length="320" mass="34783">MNPLQVAVGVVKNPEGKILISLRHADLHQGGLWEFPGGKIEALETAEFALARELKEELNITVTAATPLITVKHQYPDRFVQLNVFLVEQFSGEAKSLEGQLFKWVTPAELEHYAFPAANQPIITAARLPHHYAILDDADEALLLTNLQKILNRGVKLIQARLKTLPPAAVAKFVEQAYPLCKQQQAALLMNSAVECSVEVDGIHLTSSHLMALTKRPENSKWLAASCHNLEQLQQAQKIGVDFVVLAPVLATQTHPGAKSLGWEQFADLVGQVNLPVYALGGMAESSLSIARQSGGQGIAAIRVFLEDTVGANSFAPEPE</sequence>
<comment type="similarity">
    <text evidence="2">Belongs to the Nudix hydrolase family.</text>
</comment>
<evidence type="ECO:0000256" key="4">
    <source>
        <dbReference type="ARBA" id="ARBA00022705"/>
    </source>
</evidence>
<dbReference type="InterPro" id="IPR013785">
    <property type="entry name" value="Aldolase_TIM"/>
</dbReference>
<reference evidence="20 21" key="1">
    <citation type="submission" date="2018-02" db="EMBL/GenBank/DDBJ databases">
        <title>Subsurface microbial communities from deep shales in Ohio and West Virginia, USA.</title>
        <authorList>
            <person name="Wrighton K."/>
        </authorList>
    </citation>
    <scope>NUCLEOTIDE SEQUENCE [LARGE SCALE GENOMIC DNA]</scope>
    <source>
        <strain evidence="20 21">OWC-DMM</strain>
    </source>
</reference>
<dbReference type="GO" id="GO:0006281">
    <property type="term" value="P:DNA repair"/>
    <property type="evidence" value="ECO:0007669"/>
    <property type="project" value="UniProtKB-KW"/>
</dbReference>
<evidence type="ECO:0000256" key="5">
    <source>
        <dbReference type="ARBA" id="ARBA00022723"/>
    </source>
</evidence>
<evidence type="ECO:0000313" key="20">
    <source>
        <dbReference type="EMBL" id="PPK74362.1"/>
    </source>
</evidence>
<evidence type="ECO:0000256" key="16">
    <source>
        <dbReference type="ARBA" id="ARBA00042798"/>
    </source>
</evidence>
<dbReference type="PROSITE" id="PS51462">
    <property type="entry name" value="NUDIX"/>
    <property type="match status" value="1"/>
</dbReference>
<dbReference type="GO" id="GO:0035539">
    <property type="term" value="F:8-oxo-7,8-dihydrodeoxyguanosine triphosphate pyrophosphatase activity"/>
    <property type="evidence" value="ECO:0007669"/>
    <property type="project" value="UniProtKB-EC"/>
</dbReference>
<dbReference type="CDD" id="cd00564">
    <property type="entry name" value="TMP_TenI"/>
    <property type="match status" value="1"/>
</dbReference>
<dbReference type="EC" id="3.6.1.55" evidence="12"/>
<dbReference type="Gene3D" id="3.90.79.10">
    <property type="entry name" value="Nucleoside Triphosphate Pyrophosphohydrolase"/>
    <property type="match status" value="1"/>
</dbReference>
<evidence type="ECO:0000256" key="7">
    <source>
        <dbReference type="ARBA" id="ARBA00022801"/>
    </source>
</evidence>
<dbReference type="InterPro" id="IPR015797">
    <property type="entry name" value="NUDIX_hydrolase-like_dom_sf"/>
</dbReference>
<dbReference type="InterPro" id="IPR029119">
    <property type="entry name" value="MutY_C"/>
</dbReference>
<dbReference type="InterPro" id="IPR000086">
    <property type="entry name" value="NUDIX_hydrolase_dom"/>
</dbReference>
<comment type="cofactor">
    <cofactor evidence="1 18">
        <name>Mg(2+)</name>
        <dbReference type="ChEBI" id="CHEBI:18420"/>
    </cofactor>
</comment>
<dbReference type="SUPFAM" id="SSF51391">
    <property type="entry name" value="Thiamin phosphate synthase"/>
    <property type="match status" value="1"/>
</dbReference>
<dbReference type="GO" id="GO:0009228">
    <property type="term" value="P:thiamine biosynthetic process"/>
    <property type="evidence" value="ECO:0007669"/>
    <property type="project" value="UniProtKB-KW"/>
</dbReference>
<dbReference type="GO" id="GO:0044715">
    <property type="term" value="F:8-oxo-dGDP phosphatase activity"/>
    <property type="evidence" value="ECO:0007669"/>
    <property type="project" value="TreeGrafter"/>
</dbReference>
<feature type="binding site" evidence="17">
    <location>
        <position position="28"/>
    </location>
    <ligand>
        <name>8-oxo-dGTP</name>
        <dbReference type="ChEBI" id="CHEBI:77896"/>
    </ligand>
</feature>
<evidence type="ECO:0000256" key="6">
    <source>
        <dbReference type="ARBA" id="ARBA00022763"/>
    </source>
</evidence>
<protein>
    <recommendedName>
        <fullName evidence="13">8-oxo-dGTP diphosphatase</fullName>
        <ecNumber evidence="12">3.6.1.55</ecNumber>
    </recommendedName>
    <alternativeName>
        <fullName evidence="16">7,8-dihydro-8-oxoguanine-triphosphatase</fullName>
    </alternativeName>
    <alternativeName>
        <fullName evidence="15">Mutator protein MutT</fullName>
    </alternativeName>
    <alternativeName>
        <fullName evidence="14">dGTP pyrophosphohydrolase</fullName>
    </alternativeName>
</protein>
<dbReference type="Proteomes" id="UP000240010">
    <property type="component" value="Unassembled WGS sequence"/>
</dbReference>
<dbReference type="PANTHER" id="PTHR47707">
    <property type="entry name" value="8-OXO-DGTP DIPHOSPHATASE"/>
    <property type="match status" value="1"/>
</dbReference>
<evidence type="ECO:0000256" key="10">
    <source>
        <dbReference type="ARBA" id="ARBA00035861"/>
    </source>
</evidence>
<dbReference type="InterPro" id="IPR020084">
    <property type="entry name" value="NUDIX_hydrolase_CS"/>
</dbReference>
<dbReference type="FunFam" id="3.90.79.10:FF:000014">
    <property type="entry name" value="8-oxo-dGTP diphosphatase MutT"/>
    <property type="match status" value="1"/>
</dbReference>
<keyword evidence="8 18" id="KW-0460">Magnesium</keyword>
<dbReference type="InterPro" id="IPR036206">
    <property type="entry name" value="ThiamineP_synth_sf"/>
</dbReference>
<evidence type="ECO:0000256" key="9">
    <source>
        <dbReference type="ARBA" id="ARBA00023204"/>
    </source>
</evidence>
<feature type="binding site" evidence="17">
    <location>
        <begin position="34"/>
        <end position="37"/>
    </location>
    <ligand>
        <name>8-oxo-dGTP</name>
        <dbReference type="ChEBI" id="CHEBI:77896"/>
    </ligand>
</feature>
<evidence type="ECO:0000256" key="1">
    <source>
        <dbReference type="ARBA" id="ARBA00001946"/>
    </source>
</evidence>
<keyword evidence="9" id="KW-0234">DNA repair</keyword>
<evidence type="ECO:0000256" key="17">
    <source>
        <dbReference type="PIRSR" id="PIRSR603561-1"/>
    </source>
</evidence>
<dbReference type="GO" id="GO:0008413">
    <property type="term" value="F:8-oxo-7,8-dihydroguanosine triphosphate pyrophosphatase activity"/>
    <property type="evidence" value="ECO:0007669"/>
    <property type="project" value="InterPro"/>
</dbReference>
<evidence type="ECO:0000256" key="15">
    <source>
        <dbReference type="ARBA" id="ARBA00041979"/>
    </source>
</evidence>
<feature type="domain" description="Nudix hydrolase" evidence="19">
    <location>
        <begin position="1"/>
        <end position="129"/>
    </location>
</feature>
<dbReference type="AlphaFoldDB" id="A0A2S6HA37"/>
<keyword evidence="6" id="KW-0227">DNA damage</keyword>
<comment type="catalytic activity">
    <reaction evidence="11">
        <text>8-oxo-GTP + H2O = 8-oxo-GMP + diphosphate + H(+)</text>
        <dbReference type="Rhea" id="RHEA:67616"/>
        <dbReference type="ChEBI" id="CHEBI:15377"/>
        <dbReference type="ChEBI" id="CHEBI:15378"/>
        <dbReference type="ChEBI" id="CHEBI:33019"/>
        <dbReference type="ChEBI" id="CHEBI:143553"/>
        <dbReference type="ChEBI" id="CHEBI:145694"/>
    </reaction>
</comment>
<comment type="catalytic activity">
    <reaction evidence="10">
        <text>8-oxo-dGTP + H2O = 8-oxo-dGMP + diphosphate + H(+)</text>
        <dbReference type="Rhea" id="RHEA:31575"/>
        <dbReference type="ChEBI" id="CHEBI:15377"/>
        <dbReference type="ChEBI" id="CHEBI:15378"/>
        <dbReference type="ChEBI" id="CHEBI:33019"/>
        <dbReference type="ChEBI" id="CHEBI:63224"/>
        <dbReference type="ChEBI" id="CHEBI:77896"/>
        <dbReference type="EC" id="3.6.1.55"/>
    </reaction>
</comment>
<feature type="binding site" evidence="17">
    <location>
        <position position="23"/>
    </location>
    <ligand>
        <name>8-oxo-dGTP</name>
        <dbReference type="ChEBI" id="CHEBI:77896"/>
    </ligand>
</feature>
<dbReference type="PRINTS" id="PR00502">
    <property type="entry name" value="NUDIXFAMILY"/>
</dbReference>
<keyword evidence="5 18" id="KW-0479">Metal-binding</keyword>
<dbReference type="Pfam" id="PF02581">
    <property type="entry name" value="TMP-TENI"/>
    <property type="match status" value="1"/>
</dbReference>
<feature type="binding site" evidence="17">
    <location>
        <position position="119"/>
    </location>
    <ligand>
        <name>8-oxo-dGTP</name>
        <dbReference type="ChEBI" id="CHEBI:77896"/>
    </ligand>
</feature>
<dbReference type="NCBIfam" id="NF006530">
    <property type="entry name" value="PRK08999.1"/>
    <property type="match status" value="1"/>
</dbReference>
<dbReference type="PANTHER" id="PTHR47707:SF1">
    <property type="entry name" value="NUDIX HYDROLASE FAMILY PROTEIN"/>
    <property type="match status" value="1"/>
</dbReference>
<gene>
    <name evidence="20" type="ORF">B0F87_1094</name>
</gene>
<evidence type="ECO:0000256" key="8">
    <source>
        <dbReference type="ARBA" id="ARBA00022842"/>
    </source>
</evidence>
<evidence type="ECO:0000256" key="12">
    <source>
        <dbReference type="ARBA" id="ARBA00038905"/>
    </source>
</evidence>
<dbReference type="InterPro" id="IPR022998">
    <property type="entry name" value="ThiamineP_synth_TenI"/>
</dbReference>
<accession>A0A2S6HA37</accession>
<dbReference type="GO" id="GO:0046872">
    <property type="term" value="F:metal ion binding"/>
    <property type="evidence" value="ECO:0007669"/>
    <property type="project" value="UniProtKB-KW"/>
</dbReference>
<evidence type="ECO:0000256" key="14">
    <source>
        <dbReference type="ARBA" id="ARBA00041592"/>
    </source>
</evidence>
<dbReference type="EMBL" id="PTIZ01000009">
    <property type="protein sequence ID" value="PPK74362.1"/>
    <property type="molecule type" value="Genomic_DNA"/>
</dbReference>
<dbReference type="GO" id="GO:0044716">
    <property type="term" value="F:8-oxo-GDP phosphatase activity"/>
    <property type="evidence" value="ECO:0007669"/>
    <property type="project" value="TreeGrafter"/>
</dbReference>
<dbReference type="PROSITE" id="PS00893">
    <property type="entry name" value="NUDIX_BOX"/>
    <property type="match status" value="1"/>
</dbReference>
<dbReference type="RefSeq" id="WP_104429734.1">
    <property type="nucleotide sequence ID" value="NZ_PTIZ01000009.1"/>
</dbReference>
<evidence type="ECO:0000256" key="13">
    <source>
        <dbReference type="ARBA" id="ARBA00040794"/>
    </source>
</evidence>
<feature type="binding site" evidence="18">
    <location>
        <position position="57"/>
    </location>
    <ligand>
        <name>Mg(2+)</name>
        <dbReference type="ChEBI" id="CHEBI:18420"/>
    </ligand>
</feature>
<name>A0A2S6HA37_9GAMM</name>
<dbReference type="InterPro" id="IPR047127">
    <property type="entry name" value="MutT-like"/>
</dbReference>
<evidence type="ECO:0000256" key="18">
    <source>
        <dbReference type="PIRSR" id="PIRSR603561-2"/>
    </source>
</evidence>
<dbReference type="SUPFAM" id="SSF55811">
    <property type="entry name" value="Nudix"/>
    <property type="match status" value="1"/>
</dbReference>
<dbReference type="GO" id="GO:0006260">
    <property type="term" value="P:DNA replication"/>
    <property type="evidence" value="ECO:0007669"/>
    <property type="project" value="UniProtKB-KW"/>
</dbReference>
<dbReference type="InterPro" id="IPR020476">
    <property type="entry name" value="Nudix_hydrolase"/>
</dbReference>
<feature type="binding site" evidence="18">
    <location>
        <position position="37"/>
    </location>
    <ligand>
        <name>Mg(2+)</name>
        <dbReference type="ChEBI" id="CHEBI:18420"/>
    </ligand>
</feature>
<evidence type="ECO:0000256" key="3">
    <source>
        <dbReference type="ARBA" id="ARBA00022457"/>
    </source>
</evidence>
<evidence type="ECO:0000313" key="21">
    <source>
        <dbReference type="Proteomes" id="UP000240010"/>
    </source>
</evidence>
<proteinExistence type="inferred from homology"/>